<dbReference type="OrthoDB" id="10019697at2759"/>
<evidence type="ECO:0000256" key="2">
    <source>
        <dbReference type="SAM" id="MobiDB-lite"/>
    </source>
</evidence>
<name>A0A5B6VYP4_9ROSI</name>
<feature type="compositionally biased region" description="Low complexity" evidence="2">
    <location>
        <begin position="34"/>
        <end position="43"/>
    </location>
</feature>
<evidence type="ECO:0000256" key="1">
    <source>
        <dbReference type="PROSITE-ProRule" id="PRU00047"/>
    </source>
</evidence>
<evidence type="ECO:0000313" key="4">
    <source>
        <dbReference type="EMBL" id="KAA3473957.1"/>
    </source>
</evidence>
<sequence length="306" mass="33862">MDFDVLVEKAKIAKEVKGSERQNRDRERGKNKRSFGSSGSSVGFQKRPKLDGLVRVGVPVTVGRLQPCVECGKFHLEECWRRTGRCFRCGSKDHRFRDCTREPVQTQVVGQRFVQRGRGGQYPSRGRGSLQGGNGIGRGRGAPSRGAGNVGNANTRQPGLVYAAQHREDGDAPDVITGMGWLVKHRAKLDRAAKHMVLKTPEDEEVMVIEERRDYLSNVISALKAKKMVRKGCEAFLAFVSTSDANEFSVGDVRTVKEFSDIFPEELPGLPPNREVEFGIKLLPGTAPLSIAPYRMAPKELVELKA</sequence>
<feature type="compositionally biased region" description="Gly residues" evidence="2">
    <location>
        <begin position="129"/>
        <end position="140"/>
    </location>
</feature>
<feature type="region of interest" description="Disordered" evidence="2">
    <location>
        <begin position="16"/>
        <end position="43"/>
    </location>
</feature>
<feature type="region of interest" description="Disordered" evidence="2">
    <location>
        <begin position="117"/>
        <end position="155"/>
    </location>
</feature>
<accession>A0A5B6VYP4</accession>
<keyword evidence="5" id="KW-1185">Reference proteome</keyword>
<evidence type="ECO:0000313" key="5">
    <source>
        <dbReference type="Proteomes" id="UP000325315"/>
    </source>
</evidence>
<evidence type="ECO:0000259" key="3">
    <source>
        <dbReference type="PROSITE" id="PS50158"/>
    </source>
</evidence>
<dbReference type="PROSITE" id="PS50158">
    <property type="entry name" value="ZF_CCHC"/>
    <property type="match status" value="1"/>
</dbReference>
<keyword evidence="1" id="KW-0862">Zinc</keyword>
<feature type="compositionally biased region" description="Basic and acidic residues" evidence="2">
    <location>
        <begin position="16"/>
        <end position="28"/>
    </location>
</feature>
<dbReference type="GO" id="GO:0008270">
    <property type="term" value="F:zinc ion binding"/>
    <property type="evidence" value="ECO:0007669"/>
    <property type="project" value="UniProtKB-KW"/>
</dbReference>
<comment type="caution">
    <text evidence="4">The sequence shown here is derived from an EMBL/GenBank/DDBJ whole genome shotgun (WGS) entry which is preliminary data.</text>
</comment>
<dbReference type="Proteomes" id="UP000325315">
    <property type="component" value="Unassembled WGS sequence"/>
</dbReference>
<dbReference type="PANTHER" id="PTHR15503:SF45">
    <property type="entry name" value="RNA-DIRECTED DNA POLYMERASE HOMOLOG"/>
    <property type="match status" value="1"/>
</dbReference>
<dbReference type="InterPro" id="IPR032567">
    <property type="entry name" value="RTL1-rel"/>
</dbReference>
<dbReference type="InterPro" id="IPR001878">
    <property type="entry name" value="Znf_CCHC"/>
</dbReference>
<proteinExistence type="predicted"/>
<gene>
    <name evidence="4" type="ORF">EPI10_024292</name>
</gene>
<keyword evidence="1" id="KW-0479">Metal-binding</keyword>
<dbReference type="GO" id="GO:0003676">
    <property type="term" value="F:nucleic acid binding"/>
    <property type="evidence" value="ECO:0007669"/>
    <property type="project" value="InterPro"/>
</dbReference>
<dbReference type="PANTHER" id="PTHR15503">
    <property type="entry name" value="LDOC1 RELATED"/>
    <property type="match status" value="1"/>
</dbReference>
<feature type="domain" description="CCHC-type" evidence="3">
    <location>
        <begin position="85"/>
        <end position="101"/>
    </location>
</feature>
<keyword evidence="1" id="KW-0863">Zinc-finger</keyword>
<dbReference type="AlphaFoldDB" id="A0A5B6VYP4"/>
<protein>
    <recommendedName>
        <fullName evidence="3">CCHC-type domain-containing protein</fullName>
    </recommendedName>
</protein>
<dbReference type="EMBL" id="SMMG02000005">
    <property type="protein sequence ID" value="KAA3473957.1"/>
    <property type="molecule type" value="Genomic_DNA"/>
</dbReference>
<organism evidence="4 5">
    <name type="scientific">Gossypium australe</name>
    <dbReference type="NCBI Taxonomy" id="47621"/>
    <lineage>
        <taxon>Eukaryota</taxon>
        <taxon>Viridiplantae</taxon>
        <taxon>Streptophyta</taxon>
        <taxon>Embryophyta</taxon>
        <taxon>Tracheophyta</taxon>
        <taxon>Spermatophyta</taxon>
        <taxon>Magnoliopsida</taxon>
        <taxon>eudicotyledons</taxon>
        <taxon>Gunneridae</taxon>
        <taxon>Pentapetalae</taxon>
        <taxon>rosids</taxon>
        <taxon>malvids</taxon>
        <taxon>Malvales</taxon>
        <taxon>Malvaceae</taxon>
        <taxon>Malvoideae</taxon>
        <taxon>Gossypium</taxon>
    </lineage>
</organism>
<reference evidence="5" key="1">
    <citation type="journal article" date="2019" name="Plant Biotechnol. J.">
        <title>Genome sequencing of the Australian wild diploid species Gossypium australe highlights disease resistance and delayed gland morphogenesis.</title>
        <authorList>
            <person name="Cai Y."/>
            <person name="Cai X."/>
            <person name="Wang Q."/>
            <person name="Wang P."/>
            <person name="Zhang Y."/>
            <person name="Cai C."/>
            <person name="Xu Y."/>
            <person name="Wang K."/>
            <person name="Zhou Z."/>
            <person name="Wang C."/>
            <person name="Geng S."/>
            <person name="Li B."/>
            <person name="Dong Q."/>
            <person name="Hou Y."/>
            <person name="Wang H."/>
            <person name="Ai P."/>
            <person name="Liu Z."/>
            <person name="Yi F."/>
            <person name="Sun M."/>
            <person name="An G."/>
            <person name="Cheng J."/>
            <person name="Zhang Y."/>
            <person name="Shi Q."/>
            <person name="Xie Y."/>
            <person name="Shi X."/>
            <person name="Chang Y."/>
            <person name="Huang F."/>
            <person name="Chen Y."/>
            <person name="Hong S."/>
            <person name="Mi L."/>
            <person name="Sun Q."/>
            <person name="Zhang L."/>
            <person name="Zhou B."/>
            <person name="Peng R."/>
            <person name="Zhang X."/>
            <person name="Liu F."/>
        </authorList>
    </citation>
    <scope>NUCLEOTIDE SEQUENCE [LARGE SCALE GENOMIC DNA]</scope>
    <source>
        <strain evidence="5">cv. PA1801</strain>
    </source>
</reference>
<dbReference type="Gene3D" id="4.10.60.10">
    <property type="entry name" value="Zinc finger, CCHC-type"/>
    <property type="match status" value="1"/>
</dbReference>